<feature type="coiled-coil region" evidence="1">
    <location>
        <begin position="78"/>
        <end position="122"/>
    </location>
</feature>
<gene>
    <name evidence="2" type="ORF">CO058_01820</name>
</gene>
<evidence type="ECO:0000313" key="3">
    <source>
        <dbReference type="Proteomes" id="UP000229756"/>
    </source>
</evidence>
<dbReference type="EMBL" id="PFSJ01000013">
    <property type="protein sequence ID" value="PJC23763.1"/>
    <property type="molecule type" value="Genomic_DNA"/>
</dbReference>
<evidence type="ECO:0000313" key="2">
    <source>
        <dbReference type="EMBL" id="PJC23763.1"/>
    </source>
</evidence>
<dbReference type="AlphaFoldDB" id="A0A2M8ELZ8"/>
<name>A0A2M8ELZ8_UNCKA</name>
<sequence length="189" mass="22128">MNKADSVFSNFTNQYSLSKTLKFELKPHPLTKSLVEVVNKDKEIDRLSTKEMKPMLDALHEKFITESLEKMIFSISDLEQLERHLDDLKVLRQKLKNLNNNKDKKKKEIDSIQKEIKNLEDKKSGKIPKLQQKLRQVIVDQINEIGDEWKEIYTKEGIKFEKDNGNKKKQGYEMLTTKGVLGILKSEYS</sequence>
<dbReference type="Proteomes" id="UP000229756">
    <property type="component" value="Unassembled WGS sequence"/>
</dbReference>
<keyword evidence="1" id="KW-0175">Coiled coil</keyword>
<evidence type="ECO:0000256" key="1">
    <source>
        <dbReference type="SAM" id="Coils"/>
    </source>
</evidence>
<protein>
    <submittedName>
        <fullName evidence="2">Uncharacterized protein</fullName>
    </submittedName>
</protein>
<accession>A0A2M8ELZ8</accession>
<comment type="caution">
    <text evidence="2">The sequence shown here is derived from an EMBL/GenBank/DDBJ whole genome shotgun (WGS) entry which is preliminary data.</text>
</comment>
<organism evidence="2 3">
    <name type="scientific">candidate division WWE3 bacterium CG_4_9_14_0_2_um_filter_35_11</name>
    <dbReference type="NCBI Taxonomy" id="1975077"/>
    <lineage>
        <taxon>Bacteria</taxon>
        <taxon>Katanobacteria</taxon>
    </lineage>
</organism>
<reference evidence="3" key="1">
    <citation type="submission" date="2017-09" db="EMBL/GenBank/DDBJ databases">
        <title>Depth-based differentiation of microbial function through sediment-hosted aquifers and enrichment of novel symbionts in the deep terrestrial subsurface.</title>
        <authorList>
            <person name="Probst A.J."/>
            <person name="Ladd B."/>
            <person name="Jarett J.K."/>
            <person name="Geller-Mcgrath D.E."/>
            <person name="Sieber C.M.K."/>
            <person name="Emerson J.B."/>
            <person name="Anantharaman K."/>
            <person name="Thomas B.C."/>
            <person name="Malmstrom R."/>
            <person name="Stieglmeier M."/>
            <person name="Klingl A."/>
            <person name="Woyke T."/>
            <person name="Ryan C.M."/>
            <person name="Banfield J.F."/>
        </authorList>
    </citation>
    <scope>NUCLEOTIDE SEQUENCE [LARGE SCALE GENOMIC DNA]</scope>
</reference>
<proteinExistence type="predicted"/>
<feature type="non-terminal residue" evidence="2">
    <location>
        <position position="189"/>
    </location>
</feature>